<accession>A0ABU0W4Y6</accession>
<reference evidence="1 2" key="1">
    <citation type="submission" date="2023-08" db="EMBL/GenBank/DDBJ databases">
        <title>Whole-genome sequencing of halo(alkali)philic microorganisms from hypersaline lakes.</title>
        <authorList>
            <person name="Sorokin D.Y."/>
            <person name="Abbas B."/>
            <person name="Merkel A.Y."/>
        </authorList>
    </citation>
    <scope>NUCLEOTIDE SEQUENCE [LARGE SCALE GENOMIC DNA]</scope>
    <source>
        <strain evidence="1 2">AB-CW4</strain>
    </source>
</reference>
<sequence>MNHRHARHVMITVLVVVAAQLAACEGSPETPRHDAAPLTALVIDHASLPGHRHADQLEQLERHYLQARQPGDRLLLGTRPGDGNDEVLAHLDLPDRPLAATRQLRQLRHHLAVSGEDQWVNLELALPLVADRFRRSSGTRCLYLALNPEAAGLPALGDLPEDRLAGSRWTAFLLVPESSNPHAVTLWTEYLYYMGAGRIMTTSLANRLPACR</sequence>
<name>A0ABU0W4Y6_9GAMM</name>
<gene>
    <name evidence="1" type="ORF">RBH19_04290</name>
</gene>
<protein>
    <recommendedName>
        <fullName evidence="3">Lipoprotein</fullName>
    </recommendedName>
</protein>
<proteinExistence type="predicted"/>
<evidence type="ECO:0000313" key="2">
    <source>
        <dbReference type="Proteomes" id="UP001239019"/>
    </source>
</evidence>
<evidence type="ECO:0000313" key="1">
    <source>
        <dbReference type="EMBL" id="MDQ2069087.1"/>
    </source>
</evidence>
<dbReference type="RefSeq" id="WP_306727581.1">
    <property type="nucleotide sequence ID" value="NZ_JAVDDT010000002.1"/>
</dbReference>
<evidence type="ECO:0008006" key="3">
    <source>
        <dbReference type="Google" id="ProtNLM"/>
    </source>
</evidence>
<dbReference type="EMBL" id="JAVDDT010000002">
    <property type="protein sequence ID" value="MDQ2069087.1"/>
    <property type="molecule type" value="Genomic_DNA"/>
</dbReference>
<keyword evidence="2" id="KW-1185">Reference proteome</keyword>
<comment type="caution">
    <text evidence="1">The sequence shown here is derived from an EMBL/GenBank/DDBJ whole genome shotgun (WGS) entry which is preliminary data.</text>
</comment>
<dbReference type="Proteomes" id="UP001239019">
    <property type="component" value="Unassembled WGS sequence"/>
</dbReference>
<organism evidence="1 2">
    <name type="scientific">Natronospira bacteriovora</name>
    <dbReference type="NCBI Taxonomy" id="3069753"/>
    <lineage>
        <taxon>Bacteria</taxon>
        <taxon>Pseudomonadati</taxon>
        <taxon>Pseudomonadota</taxon>
        <taxon>Gammaproteobacteria</taxon>
        <taxon>Natronospirales</taxon>
        <taxon>Natronospiraceae</taxon>
        <taxon>Natronospira</taxon>
    </lineage>
</organism>